<gene>
    <name evidence="7" type="primary">glgA</name>
    <name evidence="10" type="ORF">bsdtw1_04613</name>
</gene>
<dbReference type="InterPro" id="IPR001296">
    <property type="entry name" value="Glyco_trans_1"/>
</dbReference>
<evidence type="ECO:0000256" key="4">
    <source>
        <dbReference type="ARBA" id="ARBA00022676"/>
    </source>
</evidence>
<dbReference type="Pfam" id="PF00534">
    <property type="entry name" value="Glycos_transf_1"/>
    <property type="match status" value="1"/>
</dbReference>
<dbReference type="PANTHER" id="PTHR45825:SF11">
    <property type="entry name" value="ALPHA AMYLASE DOMAIN-CONTAINING PROTEIN"/>
    <property type="match status" value="1"/>
</dbReference>
<dbReference type="CDD" id="cd03791">
    <property type="entry name" value="GT5_Glycogen_synthase_DULL1-like"/>
    <property type="match status" value="1"/>
</dbReference>
<feature type="binding site" evidence="7">
    <location>
        <position position="15"/>
    </location>
    <ligand>
        <name>ADP-alpha-D-glucose</name>
        <dbReference type="ChEBI" id="CHEBI:57498"/>
    </ligand>
</feature>
<evidence type="ECO:0000256" key="3">
    <source>
        <dbReference type="ARBA" id="ARBA00010281"/>
    </source>
</evidence>
<dbReference type="RefSeq" id="WP_183279892.1">
    <property type="nucleotide sequence ID" value="NZ_BLZR01000002.1"/>
</dbReference>
<comment type="pathway">
    <text evidence="7">Glycan biosynthesis; glycogen biosynthesis.</text>
</comment>
<reference evidence="10 11" key="1">
    <citation type="submission" date="2020-07" db="EMBL/GenBank/DDBJ databases">
        <title>A new beta-1,3-glucan-decomposing anaerobic bacterium isolated from anoxic soil subjected to biological soil disinfestation.</title>
        <authorList>
            <person name="Ueki A."/>
            <person name="Tonouchi A."/>
        </authorList>
    </citation>
    <scope>NUCLEOTIDE SEQUENCE [LARGE SCALE GENOMIC DNA]</scope>
    <source>
        <strain evidence="10 11">TW1</strain>
    </source>
</reference>
<evidence type="ECO:0000256" key="1">
    <source>
        <dbReference type="ARBA" id="ARBA00001478"/>
    </source>
</evidence>
<dbReference type="Pfam" id="PF08323">
    <property type="entry name" value="Glyco_transf_5"/>
    <property type="match status" value="1"/>
</dbReference>
<dbReference type="AlphaFoldDB" id="A0A6V8SNK5"/>
<evidence type="ECO:0000256" key="7">
    <source>
        <dbReference type="HAMAP-Rule" id="MF_00484"/>
    </source>
</evidence>
<dbReference type="InterPro" id="IPR013534">
    <property type="entry name" value="Starch_synth_cat_dom"/>
</dbReference>
<keyword evidence="4 7" id="KW-0328">Glycosyltransferase</keyword>
<evidence type="ECO:0000259" key="9">
    <source>
        <dbReference type="Pfam" id="PF08323"/>
    </source>
</evidence>
<evidence type="ECO:0000256" key="5">
    <source>
        <dbReference type="ARBA" id="ARBA00022679"/>
    </source>
</evidence>
<keyword evidence="11" id="KW-1185">Reference proteome</keyword>
<sequence>MGVLFVTAEAYPFMKAGGLGDVAYSLPKNLKQIDVDIRVIMPKYKFSKKIKRKMKRVARYTTYIGWKTVDCNLFTLKLDGVQYYFIDNPFYFYRPEAYGYHDDHERFIFFSKAVLEGIKYMDDFKVDILHCNDWHSSLVIPLKDIYYRGNTIYDNIRTVFTIHNILYQGIYGKDLLWMLGLDEKEYFTEDKLKYGDVISFMKWAILSADRVTTVSKTYSKEIRQQHLGYGLHNILEDRKHLLDGIQNGIDYDVFNPKEDKNIWFNYNSDNLDDKHKNKLKLQEELGLVVDANIPIISMVTRLTDQKGIGLLEGIINKLMSENIQLIITGTGETHYEEDIKYLENKYDNLRAVLKFDEGFSRKVYAGADIFLMPSKFEPCGLGQLIAMRYGTVPVVRATGGLKDTVKDYNKYTDDGEGFTFKQYDAVDFFSAIERSLDVFNNHKGSWNRLCIRIMNKDNSWNLSAAKYKKLYMKISKLK</sequence>
<proteinExistence type="inferred from homology"/>
<evidence type="ECO:0000313" key="10">
    <source>
        <dbReference type="EMBL" id="GFP78391.1"/>
    </source>
</evidence>
<comment type="caution">
    <text evidence="10">The sequence shown here is derived from an EMBL/GenBank/DDBJ whole genome shotgun (WGS) entry which is preliminary data.</text>
</comment>
<keyword evidence="5 7" id="KW-0808">Transferase</keyword>
<accession>A0A6V8SNK5</accession>
<evidence type="ECO:0000256" key="6">
    <source>
        <dbReference type="ARBA" id="ARBA00023056"/>
    </source>
</evidence>
<dbReference type="PANTHER" id="PTHR45825">
    <property type="entry name" value="GRANULE-BOUND STARCH SYNTHASE 1, CHLOROPLASTIC/AMYLOPLASTIC"/>
    <property type="match status" value="1"/>
</dbReference>
<name>A0A6V8SNK5_9CLOT</name>
<dbReference type="UniPathway" id="UPA00164"/>
<organism evidence="10 11">
    <name type="scientific">Clostridium fungisolvens</name>
    <dbReference type="NCBI Taxonomy" id="1604897"/>
    <lineage>
        <taxon>Bacteria</taxon>
        <taxon>Bacillati</taxon>
        <taxon>Bacillota</taxon>
        <taxon>Clostridia</taxon>
        <taxon>Eubacteriales</taxon>
        <taxon>Clostridiaceae</taxon>
        <taxon>Clostridium</taxon>
    </lineage>
</organism>
<dbReference type="Proteomes" id="UP000580568">
    <property type="component" value="Unassembled WGS sequence"/>
</dbReference>
<dbReference type="EC" id="2.4.1.21" evidence="7"/>
<evidence type="ECO:0000313" key="11">
    <source>
        <dbReference type="Proteomes" id="UP000580568"/>
    </source>
</evidence>
<keyword evidence="6 7" id="KW-0320">Glycogen biosynthesis</keyword>
<dbReference type="HAMAP" id="MF_00484">
    <property type="entry name" value="Glycogen_synth"/>
    <property type="match status" value="1"/>
</dbReference>
<protein>
    <recommendedName>
        <fullName evidence="7">Glycogen synthase</fullName>
        <ecNumber evidence="7">2.4.1.21</ecNumber>
    </recommendedName>
    <alternativeName>
        <fullName evidence="7">Starch [bacterial glycogen] synthase</fullName>
    </alternativeName>
</protein>
<evidence type="ECO:0000259" key="8">
    <source>
        <dbReference type="Pfam" id="PF00534"/>
    </source>
</evidence>
<dbReference type="EMBL" id="BLZR01000002">
    <property type="protein sequence ID" value="GFP78391.1"/>
    <property type="molecule type" value="Genomic_DNA"/>
</dbReference>
<comment type="catalytic activity">
    <reaction evidence="1 7">
        <text>[(1-&gt;4)-alpha-D-glucosyl](n) + ADP-alpha-D-glucose = [(1-&gt;4)-alpha-D-glucosyl](n+1) + ADP + H(+)</text>
        <dbReference type="Rhea" id="RHEA:18189"/>
        <dbReference type="Rhea" id="RHEA-COMP:9584"/>
        <dbReference type="Rhea" id="RHEA-COMP:9587"/>
        <dbReference type="ChEBI" id="CHEBI:15378"/>
        <dbReference type="ChEBI" id="CHEBI:15444"/>
        <dbReference type="ChEBI" id="CHEBI:57498"/>
        <dbReference type="ChEBI" id="CHEBI:456216"/>
        <dbReference type="EC" id="2.4.1.21"/>
    </reaction>
</comment>
<dbReference type="GO" id="GO:0009011">
    <property type="term" value="F:alpha-1,4-glucan glucosyltransferase (ADP-glucose donor) activity"/>
    <property type="evidence" value="ECO:0007669"/>
    <property type="project" value="UniProtKB-UniRule"/>
</dbReference>
<dbReference type="SUPFAM" id="SSF53756">
    <property type="entry name" value="UDP-Glycosyltransferase/glycogen phosphorylase"/>
    <property type="match status" value="1"/>
</dbReference>
<dbReference type="Gene3D" id="3.40.50.2000">
    <property type="entry name" value="Glycogen Phosphorylase B"/>
    <property type="match status" value="2"/>
</dbReference>
<evidence type="ECO:0000256" key="2">
    <source>
        <dbReference type="ARBA" id="ARBA00002764"/>
    </source>
</evidence>
<dbReference type="GO" id="GO:0004373">
    <property type="term" value="F:alpha-1,4-glucan glucosyltransferase (UDP-glucose donor) activity"/>
    <property type="evidence" value="ECO:0007669"/>
    <property type="project" value="InterPro"/>
</dbReference>
<feature type="domain" description="Glycosyl transferase family 1" evidence="8">
    <location>
        <begin position="294"/>
        <end position="436"/>
    </location>
</feature>
<dbReference type="NCBIfam" id="TIGR02095">
    <property type="entry name" value="glgA"/>
    <property type="match status" value="1"/>
</dbReference>
<dbReference type="InterPro" id="IPR011835">
    <property type="entry name" value="GS/SS"/>
</dbReference>
<feature type="domain" description="Starch synthase catalytic" evidence="9">
    <location>
        <begin position="3"/>
        <end position="236"/>
    </location>
</feature>
<comment type="similarity">
    <text evidence="3 7">Belongs to the glycosyltransferase 1 family. Bacterial/plant glycogen synthase subfamily.</text>
</comment>
<dbReference type="GO" id="GO:0005978">
    <property type="term" value="P:glycogen biosynthetic process"/>
    <property type="evidence" value="ECO:0007669"/>
    <property type="project" value="UniProtKB-UniRule"/>
</dbReference>
<comment type="function">
    <text evidence="2 7">Synthesizes alpha-1,4-glucan chains using ADP-glucose.</text>
</comment>